<dbReference type="InterPro" id="IPR043128">
    <property type="entry name" value="Rev_trsase/Diguanyl_cyclase"/>
</dbReference>
<evidence type="ECO:0000256" key="2">
    <source>
        <dbReference type="ARBA" id="ARBA00010945"/>
    </source>
</evidence>
<dbReference type="RefSeq" id="WP_380903175.1">
    <property type="nucleotide sequence ID" value="NZ_JBHUEG010000007.1"/>
</dbReference>
<dbReference type="InterPro" id="IPR001126">
    <property type="entry name" value="UmuC"/>
</dbReference>
<keyword evidence="12 15" id="KW-0238">DNA-binding</keyword>
<comment type="similarity">
    <text evidence="2 15">Belongs to the DNA polymerase type-Y family.</text>
</comment>
<keyword evidence="19" id="KW-1185">Reference proteome</keyword>
<dbReference type="InterPro" id="IPR017961">
    <property type="entry name" value="DNA_pol_Y-fam_little_finger"/>
</dbReference>
<evidence type="ECO:0000259" key="17">
    <source>
        <dbReference type="PROSITE" id="PS50173"/>
    </source>
</evidence>
<evidence type="ECO:0000256" key="13">
    <source>
        <dbReference type="ARBA" id="ARBA00023204"/>
    </source>
</evidence>
<keyword evidence="16" id="KW-0175">Coiled coil</keyword>
<protein>
    <recommendedName>
        <fullName evidence="15">DNA polymerase IV</fullName>
        <shortName evidence="15">Pol IV</shortName>
        <ecNumber evidence="15">2.7.7.7</ecNumber>
    </recommendedName>
</protein>
<evidence type="ECO:0000256" key="5">
    <source>
        <dbReference type="ARBA" id="ARBA00022679"/>
    </source>
</evidence>
<keyword evidence="6 15" id="KW-0548">Nucleotidyltransferase</keyword>
<dbReference type="EC" id="2.7.7.7" evidence="15"/>
<evidence type="ECO:0000256" key="9">
    <source>
        <dbReference type="ARBA" id="ARBA00022763"/>
    </source>
</evidence>
<dbReference type="InterPro" id="IPR043502">
    <property type="entry name" value="DNA/RNA_pol_sf"/>
</dbReference>
<feature type="site" description="Substrate discrimination" evidence="15">
    <location>
        <position position="5"/>
    </location>
</feature>
<dbReference type="HAMAP" id="MF_01113">
    <property type="entry name" value="DNApol_IV"/>
    <property type="match status" value="1"/>
</dbReference>
<organism evidence="18 19">
    <name type="scientific">Sphingobacterium suaedae</name>
    <dbReference type="NCBI Taxonomy" id="1686402"/>
    <lineage>
        <taxon>Bacteria</taxon>
        <taxon>Pseudomonadati</taxon>
        <taxon>Bacteroidota</taxon>
        <taxon>Sphingobacteriia</taxon>
        <taxon>Sphingobacteriales</taxon>
        <taxon>Sphingobacteriaceae</taxon>
        <taxon>Sphingobacterium</taxon>
    </lineage>
</organism>
<feature type="domain" description="UmuC" evidence="17">
    <location>
        <begin position="1"/>
        <end position="177"/>
    </location>
</feature>
<dbReference type="NCBIfam" id="NF002677">
    <property type="entry name" value="PRK02406.1"/>
    <property type="match status" value="1"/>
</dbReference>
<evidence type="ECO:0000256" key="4">
    <source>
        <dbReference type="ARBA" id="ARBA00022490"/>
    </source>
</evidence>
<dbReference type="Pfam" id="PF11799">
    <property type="entry name" value="IMS_C"/>
    <property type="match status" value="1"/>
</dbReference>
<dbReference type="Gene3D" id="3.40.1170.60">
    <property type="match status" value="1"/>
</dbReference>
<comment type="function">
    <text evidence="15">Poorly processive, error-prone DNA polymerase involved in untargeted mutagenesis. Copies undamaged DNA at stalled replication forks, which arise in vivo from mismatched or misaligned primer ends. These misaligned primers can be extended by PolIV. Exhibits no 3'-5' exonuclease (proofreading) activity. May be involved in translesional synthesis, in conjunction with the beta clamp from PolIII.</text>
</comment>
<feature type="active site" evidence="15">
    <location>
        <position position="96"/>
    </location>
</feature>
<feature type="coiled-coil region" evidence="16">
    <location>
        <begin position="245"/>
        <end position="272"/>
    </location>
</feature>
<accession>A0ABW5KDQ4</accession>
<evidence type="ECO:0000256" key="8">
    <source>
        <dbReference type="ARBA" id="ARBA00022723"/>
    </source>
</evidence>
<comment type="catalytic activity">
    <reaction evidence="14 15">
        <text>DNA(n) + a 2'-deoxyribonucleoside 5'-triphosphate = DNA(n+1) + diphosphate</text>
        <dbReference type="Rhea" id="RHEA:22508"/>
        <dbReference type="Rhea" id="RHEA-COMP:17339"/>
        <dbReference type="Rhea" id="RHEA-COMP:17340"/>
        <dbReference type="ChEBI" id="CHEBI:33019"/>
        <dbReference type="ChEBI" id="CHEBI:61560"/>
        <dbReference type="ChEBI" id="CHEBI:173112"/>
        <dbReference type="EC" id="2.7.7.7"/>
    </reaction>
</comment>
<gene>
    <name evidence="15 18" type="primary">dinB</name>
    <name evidence="18" type="ORF">ACFSR5_05355</name>
</gene>
<evidence type="ECO:0000256" key="3">
    <source>
        <dbReference type="ARBA" id="ARBA00022457"/>
    </source>
</evidence>
<dbReference type="SUPFAM" id="SSF100879">
    <property type="entry name" value="Lesion bypass DNA polymerase (Y-family), little finger domain"/>
    <property type="match status" value="1"/>
</dbReference>
<dbReference type="PROSITE" id="PS50173">
    <property type="entry name" value="UMUC"/>
    <property type="match status" value="1"/>
</dbReference>
<evidence type="ECO:0000256" key="1">
    <source>
        <dbReference type="ARBA" id="ARBA00004496"/>
    </source>
</evidence>
<dbReference type="PANTHER" id="PTHR11076:SF33">
    <property type="entry name" value="DNA POLYMERASE KAPPA"/>
    <property type="match status" value="1"/>
</dbReference>
<dbReference type="EMBL" id="JBHULR010000003">
    <property type="protein sequence ID" value="MFD2547072.1"/>
    <property type="molecule type" value="Genomic_DNA"/>
</dbReference>
<dbReference type="Pfam" id="PF00817">
    <property type="entry name" value="IMS"/>
    <property type="match status" value="1"/>
</dbReference>
<keyword evidence="10 15" id="KW-0460">Magnesium</keyword>
<dbReference type="Gene3D" id="3.30.70.270">
    <property type="match status" value="1"/>
</dbReference>
<comment type="subcellular location">
    <subcellularLocation>
        <location evidence="1 15">Cytoplasm</location>
    </subcellularLocation>
</comment>
<sequence>MDAFYASVEQRDFPELRGKALAVGGSPDGRGVVATASYEARKFGVRSAMPSRQALQLCPQLIFCRPRFEVYKEVSDAIRTIFRRYTDVIEPLSLDEAYLDVTTDKLGIGSAIDIAKAIKCAIREELHLTASAGVSTNKFIAKIASDFQKPDGLTFIGPSKIVPFLEQLPIEKFFGVGKVTAQKMKGMGIHMGRDLKQFSEQALMMKFGKSGKFFYHMVRGEDNRPVKPNRMSKSIGIEDTFETDLSERSDMLDELKLLCDKLERRLALKSAQARTITLKLKLSDFSQMTRSKTATYYINNAEEVYTAVCELFEKIELAEKKVRLLGVSMSNFYENDLAKLDSPQLRLF</sequence>
<comment type="caution">
    <text evidence="18">The sequence shown here is derived from an EMBL/GenBank/DDBJ whole genome shotgun (WGS) entry which is preliminary data.</text>
</comment>
<dbReference type="Gene3D" id="3.30.1490.100">
    <property type="entry name" value="DNA polymerase, Y-family, little finger domain"/>
    <property type="match status" value="1"/>
</dbReference>
<dbReference type="Gene3D" id="1.10.150.20">
    <property type="entry name" value="5' to 3' exonuclease, C-terminal subdomain"/>
    <property type="match status" value="1"/>
</dbReference>
<evidence type="ECO:0000256" key="6">
    <source>
        <dbReference type="ARBA" id="ARBA00022695"/>
    </source>
</evidence>
<feature type="binding site" evidence="15">
    <location>
        <position position="95"/>
    </location>
    <ligand>
        <name>Mg(2+)</name>
        <dbReference type="ChEBI" id="CHEBI:18420"/>
    </ligand>
</feature>
<name>A0ABW5KDQ4_9SPHI</name>
<evidence type="ECO:0000313" key="19">
    <source>
        <dbReference type="Proteomes" id="UP001597545"/>
    </source>
</evidence>
<evidence type="ECO:0000256" key="16">
    <source>
        <dbReference type="SAM" id="Coils"/>
    </source>
</evidence>
<dbReference type="InterPro" id="IPR022880">
    <property type="entry name" value="DNApol_IV"/>
</dbReference>
<evidence type="ECO:0000256" key="15">
    <source>
        <dbReference type="HAMAP-Rule" id="MF_01113"/>
    </source>
</evidence>
<keyword evidence="9 15" id="KW-0227">DNA damage</keyword>
<evidence type="ECO:0000256" key="10">
    <source>
        <dbReference type="ARBA" id="ARBA00022842"/>
    </source>
</evidence>
<keyword evidence="8 15" id="KW-0479">Metal-binding</keyword>
<evidence type="ECO:0000256" key="11">
    <source>
        <dbReference type="ARBA" id="ARBA00022932"/>
    </source>
</evidence>
<dbReference type="InterPro" id="IPR036775">
    <property type="entry name" value="DNA_pol_Y-fam_lit_finger_sf"/>
</dbReference>
<comment type="cofactor">
    <cofactor evidence="15">
        <name>Mg(2+)</name>
        <dbReference type="ChEBI" id="CHEBI:18420"/>
    </cofactor>
    <text evidence="15">Binds 2 magnesium ions per subunit.</text>
</comment>
<keyword evidence="3 15" id="KW-0515">Mutator protein</keyword>
<dbReference type="SUPFAM" id="SSF56672">
    <property type="entry name" value="DNA/RNA polymerases"/>
    <property type="match status" value="1"/>
</dbReference>
<keyword evidence="4 15" id="KW-0963">Cytoplasm</keyword>
<dbReference type="CDD" id="cd03586">
    <property type="entry name" value="PolY_Pol_IV_kappa"/>
    <property type="match status" value="1"/>
</dbReference>
<comment type="caution">
    <text evidence="15">Lacks conserved residue(s) required for the propagation of feature annotation.</text>
</comment>
<evidence type="ECO:0000256" key="12">
    <source>
        <dbReference type="ARBA" id="ARBA00023125"/>
    </source>
</evidence>
<proteinExistence type="inferred from homology"/>
<dbReference type="GO" id="GO:0003887">
    <property type="term" value="F:DNA-directed DNA polymerase activity"/>
    <property type="evidence" value="ECO:0007669"/>
    <property type="project" value="UniProtKB-EC"/>
</dbReference>
<dbReference type="PANTHER" id="PTHR11076">
    <property type="entry name" value="DNA REPAIR POLYMERASE UMUC / TRANSFERASE FAMILY MEMBER"/>
    <property type="match status" value="1"/>
</dbReference>
<keyword evidence="11 15" id="KW-0239">DNA-directed DNA polymerase</keyword>
<reference evidence="19" key="1">
    <citation type="journal article" date="2019" name="Int. J. Syst. Evol. Microbiol.">
        <title>The Global Catalogue of Microorganisms (GCM) 10K type strain sequencing project: providing services to taxonomists for standard genome sequencing and annotation.</title>
        <authorList>
            <consortium name="The Broad Institute Genomics Platform"/>
            <consortium name="The Broad Institute Genome Sequencing Center for Infectious Disease"/>
            <person name="Wu L."/>
            <person name="Ma J."/>
        </authorList>
    </citation>
    <scope>NUCLEOTIDE SEQUENCE [LARGE SCALE GENOMIC DNA]</scope>
    <source>
        <strain evidence="19">KCTC 42662</strain>
    </source>
</reference>
<comment type="subunit">
    <text evidence="15">Monomer.</text>
</comment>
<keyword evidence="5 15" id="KW-0808">Transferase</keyword>
<dbReference type="InterPro" id="IPR053848">
    <property type="entry name" value="IMS_HHH_1"/>
</dbReference>
<dbReference type="Proteomes" id="UP001597545">
    <property type="component" value="Unassembled WGS sequence"/>
</dbReference>
<keyword evidence="13 15" id="KW-0234">DNA repair</keyword>
<evidence type="ECO:0000256" key="14">
    <source>
        <dbReference type="ARBA" id="ARBA00049244"/>
    </source>
</evidence>
<evidence type="ECO:0000313" key="18">
    <source>
        <dbReference type="EMBL" id="MFD2547072.1"/>
    </source>
</evidence>
<dbReference type="Pfam" id="PF21999">
    <property type="entry name" value="IMS_HHH_1"/>
    <property type="match status" value="1"/>
</dbReference>
<dbReference type="InterPro" id="IPR050116">
    <property type="entry name" value="DNA_polymerase-Y"/>
</dbReference>
<keyword evidence="7 15" id="KW-0235">DNA replication</keyword>
<evidence type="ECO:0000256" key="7">
    <source>
        <dbReference type="ARBA" id="ARBA00022705"/>
    </source>
</evidence>